<dbReference type="InterPro" id="IPR002108">
    <property type="entry name" value="ADF-H"/>
</dbReference>
<feature type="chain" id="PRO_5042944674" description="Cofilin" evidence="6">
    <location>
        <begin position="19"/>
        <end position="206"/>
    </location>
</feature>
<keyword evidence="6" id="KW-0732">Signal</keyword>
<dbReference type="PRINTS" id="PR00006">
    <property type="entry name" value="COFILIN"/>
</dbReference>
<evidence type="ECO:0000259" key="7">
    <source>
        <dbReference type="PROSITE" id="PS51263"/>
    </source>
</evidence>
<sequence>MSSFSLPFILSSPGCSLGLSLAASGESTDLTSGHEVSCGRLGSGLPRPARANPQAARATVNQECITAYNDLKLNKRYKYVIFKLSDDSKEIVVDSTSEDGPEYEDFREKLINAKTKSKTGAVGKGPRYAVYDFEYQLSSGEGVRNKITFIAWSPDDAGVMAKMIYASSKEALKRALPGLATEVQANDADDIEYDTLIKTVSKGTAA</sequence>
<dbReference type="AlphaFoldDB" id="A0AAN6TJK6"/>
<comment type="similarity">
    <text evidence="2">Belongs to the actin-binding proteins ADF family.</text>
</comment>
<evidence type="ECO:0000256" key="5">
    <source>
        <dbReference type="ARBA" id="ARBA00032427"/>
    </source>
</evidence>
<dbReference type="Gene3D" id="3.40.20.10">
    <property type="entry name" value="Severin"/>
    <property type="match status" value="1"/>
</dbReference>
<dbReference type="GO" id="GO:0030042">
    <property type="term" value="P:actin filament depolymerization"/>
    <property type="evidence" value="ECO:0007669"/>
    <property type="project" value="InterPro"/>
</dbReference>
<name>A0AAN6TJK6_9PEZI</name>
<dbReference type="CDD" id="cd11286">
    <property type="entry name" value="ADF_cofilin_like"/>
    <property type="match status" value="1"/>
</dbReference>
<dbReference type="PANTHER" id="PTHR11913">
    <property type="entry name" value="COFILIN-RELATED"/>
    <property type="match status" value="1"/>
</dbReference>
<dbReference type="SMART" id="SM00102">
    <property type="entry name" value="ADF"/>
    <property type="match status" value="1"/>
</dbReference>
<protein>
    <recommendedName>
        <fullName evidence="3">Cofilin</fullName>
    </recommendedName>
    <alternativeName>
        <fullName evidence="5">Actin-depolymerizing factor 1</fullName>
    </alternativeName>
</protein>
<dbReference type="InterPro" id="IPR017904">
    <property type="entry name" value="ADF/Cofilin"/>
</dbReference>
<evidence type="ECO:0000256" key="2">
    <source>
        <dbReference type="ARBA" id="ARBA00006844"/>
    </source>
</evidence>
<feature type="domain" description="ADF-H" evidence="7">
    <location>
        <begin position="56"/>
        <end position="201"/>
    </location>
</feature>
<feature type="signal peptide" evidence="6">
    <location>
        <begin position="1"/>
        <end position="18"/>
    </location>
</feature>
<dbReference type="InterPro" id="IPR029006">
    <property type="entry name" value="ADF-H/Gelsolin-like_dom_sf"/>
</dbReference>
<dbReference type="GO" id="GO:0016363">
    <property type="term" value="C:nuclear matrix"/>
    <property type="evidence" value="ECO:0007669"/>
    <property type="project" value="UniProtKB-SubCell"/>
</dbReference>
<dbReference type="RefSeq" id="XP_064673247.1">
    <property type="nucleotide sequence ID" value="XM_064813448.1"/>
</dbReference>
<dbReference type="Pfam" id="PF00241">
    <property type="entry name" value="Cofilin_ADF"/>
    <property type="match status" value="1"/>
</dbReference>
<keyword evidence="4" id="KW-0009">Actin-binding</keyword>
<keyword evidence="9" id="KW-1185">Reference proteome</keyword>
<dbReference type="Proteomes" id="UP001302812">
    <property type="component" value="Unassembled WGS sequence"/>
</dbReference>
<organism evidence="8 9">
    <name type="scientific">Canariomyces notabilis</name>
    <dbReference type="NCBI Taxonomy" id="2074819"/>
    <lineage>
        <taxon>Eukaryota</taxon>
        <taxon>Fungi</taxon>
        <taxon>Dikarya</taxon>
        <taxon>Ascomycota</taxon>
        <taxon>Pezizomycotina</taxon>
        <taxon>Sordariomycetes</taxon>
        <taxon>Sordariomycetidae</taxon>
        <taxon>Sordariales</taxon>
        <taxon>Chaetomiaceae</taxon>
        <taxon>Canariomyces</taxon>
    </lineage>
</organism>
<evidence type="ECO:0000313" key="9">
    <source>
        <dbReference type="Proteomes" id="UP001302812"/>
    </source>
</evidence>
<comment type="caution">
    <text evidence="8">The sequence shown here is derived from an EMBL/GenBank/DDBJ whole genome shotgun (WGS) entry which is preliminary data.</text>
</comment>
<dbReference type="EMBL" id="MU853334">
    <property type="protein sequence ID" value="KAK4115677.1"/>
    <property type="molecule type" value="Genomic_DNA"/>
</dbReference>
<evidence type="ECO:0000256" key="4">
    <source>
        <dbReference type="ARBA" id="ARBA00023203"/>
    </source>
</evidence>
<evidence type="ECO:0000313" key="8">
    <source>
        <dbReference type="EMBL" id="KAK4115677.1"/>
    </source>
</evidence>
<evidence type="ECO:0000256" key="3">
    <source>
        <dbReference type="ARBA" id="ARBA00015630"/>
    </source>
</evidence>
<gene>
    <name evidence="8" type="ORF">N656DRAFT_765993</name>
</gene>
<dbReference type="GO" id="GO:0003779">
    <property type="term" value="F:actin binding"/>
    <property type="evidence" value="ECO:0007669"/>
    <property type="project" value="UniProtKB-KW"/>
</dbReference>
<dbReference type="SUPFAM" id="SSF55753">
    <property type="entry name" value="Actin depolymerizing proteins"/>
    <property type="match status" value="1"/>
</dbReference>
<reference evidence="8" key="2">
    <citation type="submission" date="2023-05" db="EMBL/GenBank/DDBJ databases">
        <authorList>
            <consortium name="Lawrence Berkeley National Laboratory"/>
            <person name="Steindorff A."/>
            <person name="Hensen N."/>
            <person name="Bonometti L."/>
            <person name="Westerberg I."/>
            <person name="Brannstrom I.O."/>
            <person name="Guillou S."/>
            <person name="Cros-Aarteil S."/>
            <person name="Calhoun S."/>
            <person name="Haridas S."/>
            <person name="Kuo A."/>
            <person name="Mondo S."/>
            <person name="Pangilinan J."/>
            <person name="Riley R."/>
            <person name="Labutti K."/>
            <person name="Andreopoulos B."/>
            <person name="Lipzen A."/>
            <person name="Chen C."/>
            <person name="Yanf M."/>
            <person name="Daum C."/>
            <person name="Ng V."/>
            <person name="Clum A."/>
            <person name="Ohm R."/>
            <person name="Martin F."/>
            <person name="Silar P."/>
            <person name="Natvig D."/>
            <person name="Lalanne C."/>
            <person name="Gautier V."/>
            <person name="Ament-Velasquez S.L."/>
            <person name="Kruys A."/>
            <person name="Hutchinson M.I."/>
            <person name="Powell A.J."/>
            <person name="Barry K."/>
            <person name="Miller A.N."/>
            <person name="Grigoriev I.V."/>
            <person name="Debuchy R."/>
            <person name="Gladieux P."/>
            <person name="Thoren M.H."/>
            <person name="Johannesson H."/>
        </authorList>
    </citation>
    <scope>NUCLEOTIDE SEQUENCE</scope>
    <source>
        <strain evidence="8">CBS 508.74</strain>
    </source>
</reference>
<proteinExistence type="inferred from homology"/>
<evidence type="ECO:0000256" key="1">
    <source>
        <dbReference type="ARBA" id="ARBA00004109"/>
    </source>
</evidence>
<reference evidence="8" key="1">
    <citation type="journal article" date="2023" name="Mol. Phylogenet. Evol.">
        <title>Genome-scale phylogeny and comparative genomics of the fungal order Sordariales.</title>
        <authorList>
            <person name="Hensen N."/>
            <person name="Bonometti L."/>
            <person name="Westerberg I."/>
            <person name="Brannstrom I.O."/>
            <person name="Guillou S."/>
            <person name="Cros-Aarteil S."/>
            <person name="Calhoun S."/>
            <person name="Haridas S."/>
            <person name="Kuo A."/>
            <person name="Mondo S."/>
            <person name="Pangilinan J."/>
            <person name="Riley R."/>
            <person name="LaButti K."/>
            <person name="Andreopoulos B."/>
            <person name="Lipzen A."/>
            <person name="Chen C."/>
            <person name="Yan M."/>
            <person name="Daum C."/>
            <person name="Ng V."/>
            <person name="Clum A."/>
            <person name="Steindorff A."/>
            <person name="Ohm R.A."/>
            <person name="Martin F."/>
            <person name="Silar P."/>
            <person name="Natvig D.O."/>
            <person name="Lalanne C."/>
            <person name="Gautier V."/>
            <person name="Ament-Velasquez S.L."/>
            <person name="Kruys A."/>
            <person name="Hutchinson M.I."/>
            <person name="Powell A.J."/>
            <person name="Barry K."/>
            <person name="Miller A.N."/>
            <person name="Grigoriev I.V."/>
            <person name="Debuchy R."/>
            <person name="Gladieux P."/>
            <person name="Hiltunen Thoren M."/>
            <person name="Johannesson H."/>
        </authorList>
    </citation>
    <scope>NUCLEOTIDE SEQUENCE</scope>
    <source>
        <strain evidence="8">CBS 508.74</strain>
    </source>
</reference>
<dbReference type="GO" id="GO:0015629">
    <property type="term" value="C:actin cytoskeleton"/>
    <property type="evidence" value="ECO:0007669"/>
    <property type="project" value="InterPro"/>
</dbReference>
<evidence type="ECO:0000256" key="6">
    <source>
        <dbReference type="SAM" id="SignalP"/>
    </source>
</evidence>
<dbReference type="GeneID" id="89937573"/>
<accession>A0AAN6TJK6</accession>
<dbReference type="PROSITE" id="PS51263">
    <property type="entry name" value="ADF_H"/>
    <property type="match status" value="1"/>
</dbReference>
<comment type="subcellular location">
    <subcellularLocation>
        <location evidence="1">Nucleus matrix</location>
    </subcellularLocation>
</comment>